<dbReference type="PANTHER" id="PTHR43076">
    <property type="entry name" value="FO SYNTHASE (COFH)"/>
    <property type="match status" value="1"/>
</dbReference>
<evidence type="ECO:0000256" key="3">
    <source>
        <dbReference type="ARBA" id="ARBA00022723"/>
    </source>
</evidence>
<feature type="domain" description="Radical SAM core" evidence="9">
    <location>
        <begin position="55"/>
        <end position="285"/>
    </location>
</feature>
<evidence type="ECO:0000256" key="7">
    <source>
        <dbReference type="PIRSR" id="PIRSR004762-1"/>
    </source>
</evidence>
<feature type="binding site" evidence="8">
    <location>
        <position position="145"/>
    </location>
    <ligand>
        <name>(3R)-3-methyl-D-ornithine</name>
        <dbReference type="ChEBI" id="CHEBI:64642"/>
    </ligand>
</feature>
<dbReference type="EC" id="1.21.98.1" evidence="6"/>
<dbReference type="InterPro" id="IPR013785">
    <property type="entry name" value="Aldolase_TIM"/>
</dbReference>
<evidence type="ECO:0000256" key="1">
    <source>
        <dbReference type="ARBA" id="ARBA00022485"/>
    </source>
</evidence>
<dbReference type="CDD" id="cd01335">
    <property type="entry name" value="Radical_SAM"/>
    <property type="match status" value="1"/>
</dbReference>
<accession>A0A5C6F597</accession>
<gene>
    <name evidence="10" type="primary">mqnE_1</name>
    <name evidence="6" type="synonym">mqnC</name>
    <name evidence="10" type="ORF">Poly51_33500</name>
</gene>
<organism evidence="10 11">
    <name type="scientific">Rubripirellula tenax</name>
    <dbReference type="NCBI Taxonomy" id="2528015"/>
    <lineage>
        <taxon>Bacteria</taxon>
        <taxon>Pseudomonadati</taxon>
        <taxon>Planctomycetota</taxon>
        <taxon>Planctomycetia</taxon>
        <taxon>Pirellulales</taxon>
        <taxon>Pirellulaceae</taxon>
        <taxon>Rubripirellula</taxon>
    </lineage>
</organism>
<dbReference type="InterPro" id="IPR020050">
    <property type="entry name" value="FO_synthase_su2"/>
</dbReference>
<evidence type="ECO:0000256" key="4">
    <source>
        <dbReference type="ARBA" id="ARBA00023004"/>
    </source>
</evidence>
<feature type="binding site" evidence="6 7">
    <location>
        <position position="73"/>
    </location>
    <ligand>
        <name>[4Fe-4S] cluster</name>
        <dbReference type="ChEBI" id="CHEBI:49883"/>
        <note>4Fe-4S-S-AdoMet</note>
    </ligand>
</feature>
<feature type="binding site" evidence="6 7">
    <location>
        <position position="76"/>
    </location>
    <ligand>
        <name>[4Fe-4S] cluster</name>
        <dbReference type="ChEBI" id="CHEBI:49883"/>
        <note>4Fe-4S-S-AdoMet</note>
    </ligand>
</feature>
<dbReference type="NCBIfam" id="TIGR00423">
    <property type="entry name" value="CofH family radical SAM protein"/>
    <property type="match status" value="1"/>
</dbReference>
<comment type="caution">
    <text evidence="10">The sequence shown here is derived from an EMBL/GenBank/DDBJ whole genome shotgun (WGS) entry which is preliminary data.</text>
</comment>
<name>A0A5C6F597_9BACT</name>
<dbReference type="Pfam" id="PF19288">
    <property type="entry name" value="CofH_C"/>
    <property type="match status" value="1"/>
</dbReference>
<dbReference type="HAMAP" id="MF_00992">
    <property type="entry name" value="MqnC"/>
    <property type="match status" value="1"/>
</dbReference>
<dbReference type="InterPro" id="IPR034405">
    <property type="entry name" value="F420"/>
</dbReference>
<feature type="binding site" evidence="8">
    <location>
        <position position="293"/>
    </location>
    <ligand>
        <name>(3R)-3-methyl-D-ornithine</name>
        <dbReference type="ChEBI" id="CHEBI:64642"/>
    </ligand>
</feature>
<feature type="binding site" evidence="8">
    <location>
        <position position="75"/>
    </location>
    <ligand>
        <name>S-adenosyl-L-methionine</name>
        <dbReference type="ChEBI" id="CHEBI:59789"/>
    </ligand>
</feature>
<keyword evidence="10" id="KW-0808">Transferase</keyword>
<dbReference type="SFLD" id="SFLDS00029">
    <property type="entry name" value="Radical_SAM"/>
    <property type="match status" value="2"/>
</dbReference>
<evidence type="ECO:0000313" key="11">
    <source>
        <dbReference type="Proteomes" id="UP000318288"/>
    </source>
</evidence>
<comment type="function">
    <text evidence="6">Radical SAM enzyme that catalyzes the cyclization of dehypoxanthine futalosine (DHFL) into cyclic dehypoxanthine futalosine (CDHFL), a step in the biosynthesis of menaquinone (MK, vitamin K2).</text>
</comment>
<dbReference type="SUPFAM" id="SSF102114">
    <property type="entry name" value="Radical SAM enzymes"/>
    <property type="match status" value="1"/>
</dbReference>
<evidence type="ECO:0000313" key="10">
    <source>
        <dbReference type="EMBL" id="TWU54631.1"/>
    </source>
</evidence>
<dbReference type="GO" id="GO:0046992">
    <property type="term" value="F:oxidoreductase activity, acting on X-H and Y-H to form an X-Y bond"/>
    <property type="evidence" value="ECO:0007669"/>
    <property type="project" value="UniProtKB-UniRule"/>
</dbReference>
<dbReference type="GO" id="GO:0051539">
    <property type="term" value="F:4 iron, 4 sulfur cluster binding"/>
    <property type="evidence" value="ECO:0007669"/>
    <property type="project" value="UniProtKB-KW"/>
</dbReference>
<keyword evidence="1 6" id="KW-0004">4Fe-4S</keyword>
<dbReference type="AlphaFoldDB" id="A0A5C6F597"/>
<dbReference type="SFLD" id="SFLDF00342">
    <property type="entry name" value="cyclic_dehypoxanthine_futalosi"/>
    <property type="match status" value="1"/>
</dbReference>
<sequence length="382" mass="42790">MTAKDTSIRPILDKAIAGERISADEGLKLLQSHDLAAIGSAADQVSRRMHPEPYRTYNVDRNINYTNICTAVCHFCAFYRGPKSDEGYVLPREELLKKVEETVAVGGNQILMQGGLHPKFKLDWYEELLRDIKSSFPDVNVHGFSPPELHHFTKVNNLSIEEVLTRLKAAGLGSIPGGGAEILVDRVRNELTRGKVMSDDWLNVMRVWHKLGGISTATMMFGHVETLAERIEHLQRVRDLQDETGGFTAFICWTFQPDNTDLSHVPAVGSFEYLKTQAVSRLYLDNVPSIQSSWVTQGLKIGQLAMLFGANDMGSLMIEENVVAEAGTVHYLSLQQIRDAIEELGFEARQRDVFYQLVSPELERKAIEACHNPPQELVQLSV</sequence>
<dbReference type="Pfam" id="PF04055">
    <property type="entry name" value="Radical_SAM"/>
    <property type="match status" value="1"/>
</dbReference>
<dbReference type="InterPro" id="IPR058240">
    <property type="entry name" value="rSAM_sf"/>
</dbReference>
<dbReference type="EMBL" id="SJPW01000004">
    <property type="protein sequence ID" value="TWU54631.1"/>
    <property type="molecule type" value="Genomic_DNA"/>
</dbReference>
<comment type="catalytic activity">
    <reaction evidence="6">
        <text>dehypoxanthine futalosine + S-adenosyl-L-methionine = cyclic dehypoxanthinylfutalosinate + 5'-deoxyadenosine + L-methionine + H(+)</text>
        <dbReference type="Rhea" id="RHEA:33083"/>
        <dbReference type="ChEBI" id="CHEBI:15378"/>
        <dbReference type="ChEBI" id="CHEBI:17319"/>
        <dbReference type="ChEBI" id="CHEBI:57844"/>
        <dbReference type="ChEBI" id="CHEBI:58864"/>
        <dbReference type="ChEBI" id="CHEBI:59789"/>
        <dbReference type="ChEBI" id="CHEBI:64270"/>
        <dbReference type="EC" id="1.21.98.1"/>
    </reaction>
</comment>
<proteinExistence type="inferred from homology"/>
<evidence type="ECO:0000256" key="5">
    <source>
        <dbReference type="ARBA" id="ARBA00023014"/>
    </source>
</evidence>
<dbReference type="UniPathway" id="UPA00079"/>
<keyword evidence="3 6" id="KW-0479">Metal-binding</keyword>
<comment type="similarity">
    <text evidence="6">Belongs to the radical SAM superfamily. MqnC family.</text>
</comment>
<dbReference type="InterPro" id="IPR007197">
    <property type="entry name" value="rSAM"/>
</dbReference>
<dbReference type="RefSeq" id="WP_146458814.1">
    <property type="nucleotide sequence ID" value="NZ_SJPW01000004.1"/>
</dbReference>
<keyword evidence="6" id="KW-0560">Oxidoreductase</keyword>
<protein>
    <recommendedName>
        <fullName evidence="6">Cyclic dehypoxanthine futalosine synthase</fullName>
        <shortName evidence="6">Cyclic DHFL synthase</shortName>
        <ecNumber evidence="6">1.21.98.1</ecNumber>
    </recommendedName>
    <alternativeName>
        <fullName evidence="6">Dehypoxanthine futalosine cyclase</fullName>
        <shortName evidence="6">DHFL cyclase</shortName>
    </alternativeName>
    <alternativeName>
        <fullName evidence="6">Menaquinone biosynthetic enzyme MqnC</fullName>
    </alternativeName>
</protein>
<keyword evidence="6" id="KW-0474">Menaquinone biosynthesis</keyword>
<keyword evidence="5 6" id="KW-0411">Iron-sulfur</keyword>
<keyword evidence="4 6" id="KW-0408">Iron</keyword>
<comment type="pathway">
    <text evidence="6">Quinol/quinone metabolism; menaquinone biosynthesis.</text>
</comment>
<feature type="binding site" evidence="8">
    <location>
        <position position="315"/>
    </location>
    <ligand>
        <name>(3R)-3-methyl-D-ornithine</name>
        <dbReference type="ChEBI" id="CHEBI:64642"/>
    </ligand>
</feature>
<evidence type="ECO:0000259" key="9">
    <source>
        <dbReference type="PROSITE" id="PS51918"/>
    </source>
</evidence>
<keyword evidence="11" id="KW-1185">Reference proteome</keyword>
<dbReference type="SFLD" id="SFLDG01064">
    <property type="entry name" value="F420__menaquinone_cofactor_bio"/>
    <property type="match status" value="2"/>
</dbReference>
<dbReference type="PIRSF" id="PIRSF004762">
    <property type="entry name" value="CHP00423"/>
    <property type="match status" value="1"/>
</dbReference>
<dbReference type="GO" id="GO:0009234">
    <property type="term" value="P:menaquinone biosynthetic process"/>
    <property type="evidence" value="ECO:0007669"/>
    <property type="project" value="UniProtKB-UniRule"/>
</dbReference>
<feature type="binding site" evidence="6 7">
    <location>
        <position position="69"/>
    </location>
    <ligand>
        <name>[4Fe-4S] cluster</name>
        <dbReference type="ChEBI" id="CHEBI:49883"/>
        <note>4Fe-4S-S-AdoMet</note>
    </ligand>
</feature>
<dbReference type="GO" id="GO:0044689">
    <property type="term" value="F:7,8-didemethyl-8-hydroxy-5-deazariboflavin synthase activity"/>
    <property type="evidence" value="ECO:0007669"/>
    <property type="project" value="TreeGrafter"/>
</dbReference>
<dbReference type="InterPro" id="IPR022431">
    <property type="entry name" value="Cyclic_DHFL_synthase_mqnC"/>
</dbReference>
<dbReference type="SFLD" id="SFLDG01389">
    <property type="entry name" value="menaquinone_synthsis_involved"/>
    <property type="match status" value="2"/>
</dbReference>
<dbReference type="NCBIfam" id="TIGR03699">
    <property type="entry name" value="menaquin_MqnC"/>
    <property type="match status" value="1"/>
</dbReference>
<feature type="binding site" evidence="8">
    <location>
        <position position="181"/>
    </location>
    <ligand>
        <name>S-adenosyl-L-methionine</name>
        <dbReference type="ChEBI" id="CHEBI:59789"/>
    </ligand>
</feature>
<reference evidence="10 11" key="1">
    <citation type="submission" date="2019-02" db="EMBL/GenBank/DDBJ databases">
        <title>Deep-cultivation of Planctomycetes and their phenomic and genomic characterization uncovers novel biology.</title>
        <authorList>
            <person name="Wiegand S."/>
            <person name="Jogler M."/>
            <person name="Boedeker C."/>
            <person name="Pinto D."/>
            <person name="Vollmers J."/>
            <person name="Rivas-Marin E."/>
            <person name="Kohn T."/>
            <person name="Peeters S.H."/>
            <person name="Heuer A."/>
            <person name="Rast P."/>
            <person name="Oberbeckmann S."/>
            <person name="Bunk B."/>
            <person name="Jeske O."/>
            <person name="Meyerdierks A."/>
            <person name="Storesund J.E."/>
            <person name="Kallscheuer N."/>
            <person name="Luecker S."/>
            <person name="Lage O.M."/>
            <person name="Pohl T."/>
            <person name="Merkel B.J."/>
            <person name="Hornburger P."/>
            <person name="Mueller R.-W."/>
            <person name="Bruemmer F."/>
            <person name="Labrenz M."/>
            <person name="Spormann A.M."/>
            <person name="Op Den Camp H."/>
            <person name="Overmann J."/>
            <person name="Amann R."/>
            <person name="Jetten M.S.M."/>
            <person name="Mascher T."/>
            <person name="Medema M.H."/>
            <person name="Devos D.P."/>
            <person name="Kaster A.-K."/>
            <person name="Ovreas L."/>
            <person name="Rohde M."/>
            <person name="Galperin M.Y."/>
            <person name="Jogler C."/>
        </authorList>
    </citation>
    <scope>NUCLEOTIDE SEQUENCE [LARGE SCALE GENOMIC DNA]</scope>
    <source>
        <strain evidence="10 11">Poly51</strain>
    </source>
</reference>
<dbReference type="InterPro" id="IPR045567">
    <property type="entry name" value="CofH/MnqC-like_C"/>
</dbReference>
<dbReference type="GO" id="GO:0016765">
    <property type="term" value="F:transferase activity, transferring alkyl or aryl (other than methyl) groups"/>
    <property type="evidence" value="ECO:0007669"/>
    <property type="project" value="InterPro"/>
</dbReference>
<evidence type="ECO:0000256" key="2">
    <source>
        <dbReference type="ARBA" id="ARBA00022691"/>
    </source>
</evidence>
<dbReference type="OrthoDB" id="9802027at2"/>
<dbReference type="PROSITE" id="PS51918">
    <property type="entry name" value="RADICAL_SAM"/>
    <property type="match status" value="1"/>
</dbReference>
<dbReference type="GO" id="GO:0005506">
    <property type="term" value="F:iron ion binding"/>
    <property type="evidence" value="ECO:0007669"/>
    <property type="project" value="UniProtKB-UniRule"/>
</dbReference>
<comment type="cofactor">
    <cofactor evidence="6 7">
        <name>[4Fe-4S] cluster</name>
        <dbReference type="ChEBI" id="CHEBI:49883"/>
    </cofactor>
    <text evidence="6 7">Binds 1 [4Fe-4S] cluster. The cluster is coordinated with 3 cysteines and an exchangeable S-adenosyl-L-methionine.</text>
</comment>
<dbReference type="PANTHER" id="PTHR43076:SF1">
    <property type="entry name" value="LIPOYL SYNTHASE 2"/>
    <property type="match status" value="1"/>
</dbReference>
<dbReference type="SFLD" id="SFLDF00343">
    <property type="entry name" value="aminofutalosine_synthase_(mqnE"/>
    <property type="match status" value="1"/>
</dbReference>
<evidence type="ECO:0000256" key="6">
    <source>
        <dbReference type="HAMAP-Rule" id="MF_00992"/>
    </source>
</evidence>
<evidence type="ECO:0000256" key="8">
    <source>
        <dbReference type="PIRSR" id="PIRSR004762-2"/>
    </source>
</evidence>
<dbReference type="Gene3D" id="3.20.20.70">
    <property type="entry name" value="Aldolase class I"/>
    <property type="match status" value="1"/>
</dbReference>
<keyword evidence="2 6" id="KW-0949">S-adenosyl-L-methionine</keyword>
<dbReference type="Proteomes" id="UP000318288">
    <property type="component" value="Unassembled WGS sequence"/>
</dbReference>